<dbReference type="SMART" id="SM00091">
    <property type="entry name" value="PAS"/>
    <property type="match status" value="5"/>
</dbReference>
<dbReference type="Gene3D" id="3.30.450.20">
    <property type="entry name" value="PAS domain"/>
    <property type="match status" value="5"/>
</dbReference>
<dbReference type="PANTHER" id="PTHR43304:SF1">
    <property type="entry name" value="PAC DOMAIN-CONTAINING PROTEIN"/>
    <property type="match status" value="1"/>
</dbReference>
<dbReference type="PROSITE" id="PS50112">
    <property type="entry name" value="PAS"/>
    <property type="match status" value="5"/>
</dbReference>
<feature type="domain" description="PAS" evidence="9">
    <location>
        <begin position="483"/>
        <end position="553"/>
    </location>
</feature>
<organism evidence="11 12">
    <name type="scientific">Sunxiuqinia dokdonensis</name>
    <dbReference type="NCBI Taxonomy" id="1409788"/>
    <lineage>
        <taxon>Bacteria</taxon>
        <taxon>Pseudomonadati</taxon>
        <taxon>Bacteroidota</taxon>
        <taxon>Bacteroidia</taxon>
        <taxon>Marinilabiliales</taxon>
        <taxon>Prolixibacteraceae</taxon>
        <taxon>Sunxiuqinia</taxon>
    </lineage>
</organism>
<dbReference type="NCBIfam" id="TIGR00229">
    <property type="entry name" value="sensory_box"/>
    <property type="match status" value="5"/>
</dbReference>
<evidence type="ECO:0000256" key="5">
    <source>
        <dbReference type="ARBA" id="ARBA00022777"/>
    </source>
</evidence>
<dbReference type="Gene3D" id="3.30.565.10">
    <property type="entry name" value="Histidine kinase-like ATPase, C-terminal domain"/>
    <property type="match status" value="1"/>
</dbReference>
<dbReference type="InterPro" id="IPR004358">
    <property type="entry name" value="Sig_transdc_His_kin-like_C"/>
</dbReference>
<gene>
    <name evidence="11" type="ORF">NC99_26330</name>
</gene>
<dbReference type="InterPro" id="IPR000014">
    <property type="entry name" value="PAS"/>
</dbReference>
<evidence type="ECO:0000256" key="3">
    <source>
        <dbReference type="ARBA" id="ARBA00022553"/>
    </source>
</evidence>
<dbReference type="InterPro" id="IPR003661">
    <property type="entry name" value="HisK_dim/P_dom"/>
</dbReference>
<dbReference type="Pfam" id="PF00512">
    <property type="entry name" value="HisKA"/>
    <property type="match status" value="1"/>
</dbReference>
<dbReference type="InterPro" id="IPR005467">
    <property type="entry name" value="His_kinase_dom"/>
</dbReference>
<feature type="domain" description="PAC" evidence="10">
    <location>
        <begin position="557"/>
        <end position="609"/>
    </location>
</feature>
<evidence type="ECO:0000256" key="6">
    <source>
        <dbReference type="SAM" id="Coils"/>
    </source>
</evidence>
<dbReference type="InterPro" id="IPR003594">
    <property type="entry name" value="HATPase_dom"/>
</dbReference>
<feature type="domain" description="Histidine kinase" evidence="8">
    <location>
        <begin position="877"/>
        <end position="1083"/>
    </location>
</feature>
<dbReference type="GO" id="GO:0000155">
    <property type="term" value="F:phosphorelay sensor kinase activity"/>
    <property type="evidence" value="ECO:0007669"/>
    <property type="project" value="InterPro"/>
</dbReference>
<dbReference type="InterPro" id="IPR000700">
    <property type="entry name" value="PAS-assoc_C"/>
</dbReference>
<dbReference type="AlphaFoldDB" id="A0A0L8V7Y6"/>
<evidence type="ECO:0000256" key="4">
    <source>
        <dbReference type="ARBA" id="ARBA00022679"/>
    </source>
</evidence>
<dbReference type="Pfam" id="PF13426">
    <property type="entry name" value="PAS_9"/>
    <property type="match status" value="1"/>
</dbReference>
<evidence type="ECO:0000259" key="8">
    <source>
        <dbReference type="PROSITE" id="PS50109"/>
    </source>
</evidence>
<evidence type="ECO:0000313" key="11">
    <source>
        <dbReference type="EMBL" id="KOH44554.1"/>
    </source>
</evidence>
<dbReference type="SMART" id="SM00387">
    <property type="entry name" value="HATPase_c"/>
    <property type="match status" value="1"/>
</dbReference>
<evidence type="ECO:0000256" key="1">
    <source>
        <dbReference type="ARBA" id="ARBA00000085"/>
    </source>
</evidence>
<dbReference type="Pfam" id="PF02518">
    <property type="entry name" value="HATPase_c"/>
    <property type="match status" value="1"/>
</dbReference>
<dbReference type="Pfam" id="PF00989">
    <property type="entry name" value="PAS"/>
    <property type="match status" value="1"/>
</dbReference>
<keyword evidence="5 11" id="KW-0418">Kinase</keyword>
<dbReference type="CDD" id="cd00130">
    <property type="entry name" value="PAS"/>
    <property type="match status" value="5"/>
</dbReference>
<dbReference type="EC" id="2.7.13.3" evidence="2"/>
<evidence type="ECO:0000256" key="2">
    <source>
        <dbReference type="ARBA" id="ARBA00012438"/>
    </source>
</evidence>
<dbReference type="OrthoDB" id="9796457at2"/>
<dbReference type="STRING" id="1409788.NC99_26330"/>
<dbReference type="PRINTS" id="PR00344">
    <property type="entry name" value="BCTRLSENSOR"/>
</dbReference>
<dbReference type="InterPro" id="IPR052162">
    <property type="entry name" value="Sensor_kinase/Photoreceptor"/>
</dbReference>
<feature type="domain" description="PAC" evidence="10">
    <location>
        <begin position="304"/>
        <end position="356"/>
    </location>
</feature>
<dbReference type="InterPro" id="IPR001610">
    <property type="entry name" value="PAC"/>
</dbReference>
<feature type="region of interest" description="Disordered" evidence="7">
    <location>
        <begin position="1"/>
        <end position="21"/>
    </location>
</feature>
<dbReference type="Pfam" id="PF08447">
    <property type="entry name" value="PAS_3"/>
    <property type="match status" value="2"/>
</dbReference>
<accession>A0A0L8V7Y6</accession>
<dbReference type="SUPFAM" id="SSF47384">
    <property type="entry name" value="Homodimeric domain of signal transducing histidine kinase"/>
    <property type="match status" value="1"/>
</dbReference>
<dbReference type="Proteomes" id="UP000036958">
    <property type="component" value="Unassembled WGS sequence"/>
</dbReference>
<dbReference type="InterPro" id="IPR035965">
    <property type="entry name" value="PAS-like_dom_sf"/>
</dbReference>
<keyword evidence="4 11" id="KW-0808">Transferase</keyword>
<keyword evidence="12" id="KW-1185">Reference proteome</keyword>
<feature type="compositionally biased region" description="Basic and acidic residues" evidence="7">
    <location>
        <begin position="1"/>
        <end position="11"/>
    </location>
</feature>
<evidence type="ECO:0000313" key="12">
    <source>
        <dbReference type="Proteomes" id="UP000036958"/>
    </source>
</evidence>
<dbReference type="InterPro" id="IPR036097">
    <property type="entry name" value="HisK_dim/P_sf"/>
</dbReference>
<dbReference type="Gene3D" id="1.10.287.130">
    <property type="match status" value="1"/>
</dbReference>
<feature type="domain" description="PAS" evidence="9">
    <location>
        <begin position="610"/>
        <end position="681"/>
    </location>
</feature>
<feature type="domain" description="PAC" evidence="10">
    <location>
        <begin position="432"/>
        <end position="482"/>
    </location>
</feature>
<evidence type="ECO:0000256" key="7">
    <source>
        <dbReference type="SAM" id="MobiDB-lite"/>
    </source>
</evidence>
<dbReference type="RefSeq" id="WP_157624847.1">
    <property type="nucleotide sequence ID" value="NZ_LGIA01000160.1"/>
</dbReference>
<feature type="domain" description="PAS" evidence="9">
    <location>
        <begin position="357"/>
        <end position="407"/>
    </location>
</feature>
<keyword evidence="6" id="KW-0175">Coiled coil</keyword>
<dbReference type="GO" id="GO:0006355">
    <property type="term" value="P:regulation of DNA-templated transcription"/>
    <property type="evidence" value="ECO:0007669"/>
    <property type="project" value="InterPro"/>
</dbReference>
<dbReference type="InterPro" id="IPR013767">
    <property type="entry name" value="PAS_fold"/>
</dbReference>
<keyword evidence="3" id="KW-0597">Phosphoprotein</keyword>
<proteinExistence type="predicted"/>
<dbReference type="InterPro" id="IPR013656">
    <property type="entry name" value="PAS_4"/>
</dbReference>
<dbReference type="PATRIC" id="fig|1409788.3.peg.2716"/>
<comment type="catalytic activity">
    <reaction evidence="1">
        <text>ATP + protein L-histidine = ADP + protein N-phospho-L-histidine.</text>
        <dbReference type="EC" id="2.7.13.3"/>
    </reaction>
</comment>
<dbReference type="Pfam" id="PF08448">
    <property type="entry name" value="PAS_4"/>
    <property type="match status" value="1"/>
</dbReference>
<dbReference type="SMART" id="SM00388">
    <property type="entry name" value="HisKA"/>
    <property type="match status" value="1"/>
</dbReference>
<dbReference type="InterPro" id="IPR036890">
    <property type="entry name" value="HATPase_C_sf"/>
</dbReference>
<evidence type="ECO:0000259" key="10">
    <source>
        <dbReference type="PROSITE" id="PS50113"/>
    </source>
</evidence>
<dbReference type="EMBL" id="LGIA01000160">
    <property type="protein sequence ID" value="KOH44554.1"/>
    <property type="molecule type" value="Genomic_DNA"/>
</dbReference>
<reference evidence="12" key="1">
    <citation type="submission" date="2015-07" db="EMBL/GenBank/DDBJ databases">
        <title>Genome sequencing of Sunxiuqinia dokdonensis strain SK.</title>
        <authorList>
            <person name="Ahn S."/>
            <person name="Kim B.-C."/>
        </authorList>
    </citation>
    <scope>NUCLEOTIDE SEQUENCE [LARGE SCALE GENOMIC DNA]</scope>
    <source>
        <strain evidence="12">SK</strain>
    </source>
</reference>
<feature type="domain" description="PAS" evidence="9">
    <location>
        <begin position="735"/>
        <end position="805"/>
    </location>
</feature>
<dbReference type="InterPro" id="IPR013655">
    <property type="entry name" value="PAS_fold_3"/>
</dbReference>
<protein>
    <recommendedName>
        <fullName evidence="2">histidine kinase</fullName>
        <ecNumber evidence="2">2.7.13.3</ecNumber>
    </recommendedName>
</protein>
<dbReference type="PROSITE" id="PS50113">
    <property type="entry name" value="PAC"/>
    <property type="match status" value="3"/>
</dbReference>
<name>A0A0L8V7Y6_9BACT</name>
<feature type="domain" description="PAS" evidence="9">
    <location>
        <begin position="226"/>
        <end position="301"/>
    </location>
</feature>
<comment type="caution">
    <text evidence="11">The sequence shown here is derived from an EMBL/GenBank/DDBJ whole genome shotgun (WGS) entry which is preliminary data.</text>
</comment>
<sequence>MGLRKKEEKAMWENAQHTNGQANLDENIEHLREQLELEKQKNADLQRELILLKQHNRVDDPGNLAKPAHWDTIERSKRNNQPILLWEEDFSEVSAFIENLNRKGMTDLRRYFRSNPNELARLLKKIKRTSLTQVKQDISLDKNAAHLAEAYPTGFSDVLIDFFYAMQQGKDSFNSEVAYTMPDGSAAVQIIQFSALTGFQHNYSRVLVAVVDCTANRMTERQLHETNGQMKNLIGNLKGTVYRCQYNQNWTLLFVSESIAEMTGYSADEILHNNQISYTELIHPNDFERVTQSIKTAVAADERFAVEYRIRTKSGQEKWLWEQGIGVKNAGGTVETLEGYLLDITDRKKAEAAQLESEMKYKKMFQSSSSLIMISTAEEHCKILEANERFEEVTGWQKEEYLKQSTLQLKLWANLKDREEYFHLLRTEGFVKNKEYDFRLKSGEVRNGLVSGQLIKLQEGPVVLGIITDITEQKNAQIRLDNERLHLRTVIETIPDLIWLKDLDGIYLNCNPRFEQFFGAKEAKIVGKTDYDFVDRELADSFRKNDLAAMHANQPTSNLEWVTFASDGHRAFLETIKTPMRNAHGELVGVLGIARDITEIKQQEEELRQSKNWYEAIFNNTGTATCIVNENNEIVIMNDMFEQLTGFDQTDLVNKTKWTDYVMSEDRNRMLQFHKERREAGKNPPKQYEFTLISKSGSQHNILINIDLIPGTSMSVASLLDITPRVQAQKELKQSQEKYQSLVENINDVIYELDDQWTISYISPSVESVTGYPPEFYIGKHFIDVVVPEDQAVVLQEHEKLLQTNTVSPFIFRIKTKNKSLVWIRISARPVVHNGQLIGSRGVAVNVTRQKAIEAELIQAKEEAEQANYLKSAFLATMSHELRTPLNAIIGFSQLMDHTVPKKEMIEMGQIIFNSGNHLLSIIESILSLTLLQSRQAKLRTEQFFLTDLQKTLQFYLEAELNKQNKPGLSCEFQQISDSQQIELATDKTKLTQLLTNLLGNAIKYSDKGVIRFSYKIEDRHILFCIKDEGIGIPPDKLDIVFERFRQIDDTSTRRRGGVGLGLAICKEIAEWRYLGGIRTQSRIIVLLSSPWCCKQDWGLGIGY</sequence>
<feature type="coiled-coil region" evidence="6">
    <location>
        <begin position="21"/>
        <end position="55"/>
    </location>
</feature>
<dbReference type="PANTHER" id="PTHR43304">
    <property type="entry name" value="PHYTOCHROME-LIKE PROTEIN CPH1"/>
    <property type="match status" value="1"/>
</dbReference>
<dbReference type="SMART" id="SM00086">
    <property type="entry name" value="PAC"/>
    <property type="match status" value="5"/>
</dbReference>
<dbReference type="SUPFAM" id="SSF55874">
    <property type="entry name" value="ATPase domain of HSP90 chaperone/DNA topoisomerase II/histidine kinase"/>
    <property type="match status" value="1"/>
</dbReference>
<dbReference type="SUPFAM" id="SSF55785">
    <property type="entry name" value="PYP-like sensor domain (PAS domain)"/>
    <property type="match status" value="5"/>
</dbReference>
<dbReference type="PROSITE" id="PS50109">
    <property type="entry name" value="HIS_KIN"/>
    <property type="match status" value="1"/>
</dbReference>
<dbReference type="CDD" id="cd00082">
    <property type="entry name" value="HisKA"/>
    <property type="match status" value="1"/>
</dbReference>
<evidence type="ECO:0000259" key="9">
    <source>
        <dbReference type="PROSITE" id="PS50112"/>
    </source>
</evidence>